<dbReference type="RefSeq" id="XP_018701467.1">
    <property type="nucleotide sequence ID" value="XM_018851451.1"/>
</dbReference>
<dbReference type="PANTHER" id="PTHR24198">
    <property type="entry name" value="ANKYRIN REPEAT AND PROTEIN KINASE DOMAIN-CONTAINING PROTEIN"/>
    <property type="match status" value="1"/>
</dbReference>
<feature type="region of interest" description="Disordered" evidence="4">
    <location>
        <begin position="826"/>
        <end position="854"/>
    </location>
</feature>
<accession>A0A167NN67</accession>
<evidence type="ECO:0000256" key="1">
    <source>
        <dbReference type="ARBA" id="ARBA00022737"/>
    </source>
</evidence>
<dbReference type="InterPro" id="IPR036770">
    <property type="entry name" value="Ankyrin_rpt-contain_sf"/>
</dbReference>
<name>A0A167NN67_CORFA</name>
<keyword evidence="6" id="KW-0732">Signal</keyword>
<feature type="transmembrane region" description="Helical" evidence="5">
    <location>
        <begin position="62"/>
        <end position="83"/>
    </location>
</feature>
<evidence type="ECO:0000256" key="5">
    <source>
        <dbReference type="SAM" id="Phobius"/>
    </source>
</evidence>
<proteinExistence type="predicted"/>
<feature type="transmembrane region" description="Helical" evidence="5">
    <location>
        <begin position="396"/>
        <end position="415"/>
    </location>
</feature>
<evidence type="ECO:0000313" key="8">
    <source>
        <dbReference type="Proteomes" id="UP000076744"/>
    </source>
</evidence>
<keyword evidence="8" id="KW-1185">Reference proteome</keyword>
<dbReference type="InterPro" id="IPR055530">
    <property type="entry name" value="DUF7104"/>
</dbReference>
<feature type="repeat" description="ANK" evidence="3">
    <location>
        <begin position="988"/>
        <end position="1020"/>
    </location>
</feature>
<feature type="transmembrane region" description="Helical" evidence="5">
    <location>
        <begin position="280"/>
        <end position="303"/>
    </location>
</feature>
<dbReference type="PROSITE" id="PS50297">
    <property type="entry name" value="ANK_REP_REGION"/>
    <property type="match status" value="3"/>
</dbReference>
<feature type="transmembrane region" description="Helical" evidence="5">
    <location>
        <begin position="240"/>
        <end position="260"/>
    </location>
</feature>
<keyword evidence="5" id="KW-0472">Membrane</keyword>
<evidence type="ECO:0000256" key="6">
    <source>
        <dbReference type="SAM" id="SignalP"/>
    </source>
</evidence>
<dbReference type="GeneID" id="30024140"/>
<feature type="region of interest" description="Disordered" evidence="4">
    <location>
        <begin position="455"/>
        <end position="482"/>
    </location>
</feature>
<keyword evidence="5" id="KW-1133">Transmembrane helix</keyword>
<feature type="repeat" description="ANK" evidence="3">
    <location>
        <begin position="1402"/>
        <end position="1424"/>
    </location>
</feature>
<comment type="caution">
    <text evidence="7">The sequence shown here is derived from an EMBL/GenBank/DDBJ whole genome shotgun (WGS) entry which is preliminary data.</text>
</comment>
<evidence type="ECO:0000313" key="7">
    <source>
        <dbReference type="EMBL" id="OAA55743.1"/>
    </source>
</evidence>
<sequence length="1463" mass="161608">MTMRSPARLILLLCLVATLARAEWWDDFSNNLASDLAPILALFGEQVTKQFLSESTTRLDTFIFAMVPLGILTAVVSAVRVCGGPSLRAFVGRAQEGAGVAEAELCSSTSRDVCELYHSGAVVRVFGRPKIAEIVHDPRGASFYETERRPAEDEHPVAGKAGLYSFRDYIGGPMARDSGWSENDRPVGESRKDRSLVRMCKWLLSKLHIRYPDDGDYNGAMNFAPNPNLSLNYGIKKHSLIVYWGAAVVGFVLQASVLWFGALTTYRWRWKKNDAYAPDWAFPMMVFGTVLQCAGMFWCAYLIEASTKERVFRRHQETDQPSSSAIFVVQPGNQVIGDQTFDSFSYNDSGNRMKEYTTSWKDPLQQAAPGKAAASVAVTMVGFILQFVSLRAMHSAVSVFQLGAILAMSFLRSMLRTRRLAREQNLLFNCPDMVQGYELDWLALRINETQVPILKPTKSFPSDTDSRASPSLAPQNPNSHSVLQIDSVNGDGTLRACGFTYVGEDHLSPGIGNAMKARHAKWLQDTECPKDSATPHCGARQFYYRARLAQLTSESPVSSQLSTAWGEDVVRTRSQARLLKNAIETSAAIIFSRANIKPDWKTAQIFTWPFSTRPWSSGSVEALYGSQIHLTVKRSWLVGNETFIQRSWDAGSQQSTWHVEQDVMEAVIGLYAWSLQSDPVTKENDGFGNTVSRAAAVGTERILGVSNELKNLKPIKKEMTFWIEEFPALTREVFAKPRGVGDGVREVDKVSYNLWERDGNCFEDSGLGSRQDGYLIIVSALRSRGILNLPRDSLSDVISTAETHRRAGGYEKAEELLQWAWSASDHMQSDTSEKPVPAERDASADTPGDNFRRPARAERDAIMLELGELYRLAKEPEFRHNGVSWMNSTKTDRDPCISTAACEIVDRYVALASKKACDTAPSSEAITKAISDGDRLQTLLFLSQKGIQLLSSDSDRRTVLSWAAQQGWPEVVKAALEIGSNVDAGDKMGRTALSYATKHGHIEIMAILLKHQASPILEDNSGRSPVSYAAATGSVAALETLMSDGRVTVETKDANGRSPLHFAAVEGATDAVKLLLKSAGRMVDAATKKGITPLLAALMHEHHDTAQVLVDNGAKWDTPIEKSGGELVSSWIWAADTGHWICAEYLLAQLNSREAMDSSAAEVLKTAMSIELWPPNLGGMSPSEFEEALHRRSKSLVERGGLILRQFGAKGEEVVVKSESVELLIGRKLYVHCYLTEVVEGKATVRQLMLSDSQINILPLVVRRLGPGFGVTEEMLKAAAALPTDKGLEVLKMLLDWAGDDVEITESVVDVVMGNRWSAEAYLKLLMERKGHVVRVSDASLQRLAGDGDEDLLRALRDKARRTIAPEVWRVAALRKATAAGDADAARRLLEEGTDPNVPSRIGETPLRTAVRYRHVELIRLLLEWPGVQIDERTAQIDWSITLPALELQRAQRLEAQRRPDNA</sequence>
<dbReference type="Gene3D" id="1.25.40.20">
    <property type="entry name" value="Ankyrin repeat-containing domain"/>
    <property type="match status" value="2"/>
</dbReference>
<gene>
    <name evidence="7" type="ORF">ISF_07848</name>
</gene>
<dbReference type="PANTHER" id="PTHR24198:SF165">
    <property type="entry name" value="ANKYRIN REPEAT-CONTAINING PROTEIN-RELATED"/>
    <property type="match status" value="1"/>
</dbReference>
<dbReference type="Pfam" id="PF23397">
    <property type="entry name" value="DUF7104"/>
    <property type="match status" value="1"/>
</dbReference>
<dbReference type="Pfam" id="PF13637">
    <property type="entry name" value="Ank_4"/>
    <property type="match status" value="1"/>
</dbReference>
<keyword evidence="2 3" id="KW-0040">ANK repeat</keyword>
<dbReference type="SMART" id="SM00248">
    <property type="entry name" value="ANK"/>
    <property type="match status" value="8"/>
</dbReference>
<keyword evidence="5" id="KW-0812">Transmembrane</keyword>
<feature type="compositionally biased region" description="Polar residues" evidence="4">
    <location>
        <begin position="459"/>
        <end position="482"/>
    </location>
</feature>
<protein>
    <submittedName>
        <fullName evidence="7">Ankyrin repeat-containing domain protein</fullName>
    </submittedName>
</protein>
<dbReference type="PROSITE" id="PS50088">
    <property type="entry name" value="ANK_REPEAT"/>
    <property type="match status" value="4"/>
</dbReference>
<dbReference type="STRING" id="1081104.A0A167NN67"/>
<evidence type="ECO:0000256" key="2">
    <source>
        <dbReference type="ARBA" id="ARBA00023043"/>
    </source>
</evidence>
<dbReference type="EMBL" id="AZHB01000024">
    <property type="protein sequence ID" value="OAA55743.1"/>
    <property type="molecule type" value="Genomic_DNA"/>
</dbReference>
<organism evidence="7 8">
    <name type="scientific">Cordyceps fumosorosea (strain ARSEF 2679)</name>
    <name type="common">Isaria fumosorosea</name>
    <dbReference type="NCBI Taxonomy" id="1081104"/>
    <lineage>
        <taxon>Eukaryota</taxon>
        <taxon>Fungi</taxon>
        <taxon>Dikarya</taxon>
        <taxon>Ascomycota</taxon>
        <taxon>Pezizomycotina</taxon>
        <taxon>Sordariomycetes</taxon>
        <taxon>Hypocreomycetidae</taxon>
        <taxon>Hypocreales</taxon>
        <taxon>Cordycipitaceae</taxon>
        <taxon>Cordyceps</taxon>
    </lineage>
</organism>
<evidence type="ECO:0000256" key="4">
    <source>
        <dbReference type="SAM" id="MobiDB-lite"/>
    </source>
</evidence>
<reference evidence="7 8" key="1">
    <citation type="journal article" date="2016" name="Genome Biol. Evol.">
        <title>Divergent and convergent evolution of fungal pathogenicity.</title>
        <authorList>
            <person name="Shang Y."/>
            <person name="Xiao G."/>
            <person name="Zheng P."/>
            <person name="Cen K."/>
            <person name="Zhan S."/>
            <person name="Wang C."/>
        </authorList>
    </citation>
    <scope>NUCLEOTIDE SEQUENCE [LARGE SCALE GENOMIC DNA]</scope>
    <source>
        <strain evidence="7 8">ARSEF 2679</strain>
    </source>
</reference>
<evidence type="ECO:0000256" key="3">
    <source>
        <dbReference type="PROSITE-ProRule" id="PRU00023"/>
    </source>
</evidence>
<feature type="repeat" description="ANK" evidence="3">
    <location>
        <begin position="955"/>
        <end position="987"/>
    </location>
</feature>
<dbReference type="SUPFAM" id="SSF48403">
    <property type="entry name" value="Ankyrin repeat"/>
    <property type="match status" value="1"/>
</dbReference>
<dbReference type="Proteomes" id="UP000076744">
    <property type="component" value="Unassembled WGS sequence"/>
</dbReference>
<dbReference type="SUPFAM" id="SSF140860">
    <property type="entry name" value="Pseudo ankyrin repeat-like"/>
    <property type="match status" value="1"/>
</dbReference>
<dbReference type="InterPro" id="IPR002110">
    <property type="entry name" value="Ankyrin_rpt"/>
</dbReference>
<feature type="compositionally biased region" description="Basic and acidic residues" evidence="4">
    <location>
        <begin position="827"/>
        <end position="843"/>
    </location>
</feature>
<dbReference type="Pfam" id="PF12796">
    <property type="entry name" value="Ank_2"/>
    <property type="match status" value="2"/>
</dbReference>
<keyword evidence="1" id="KW-0677">Repeat</keyword>
<feature type="chain" id="PRO_5007890789" evidence="6">
    <location>
        <begin position="23"/>
        <end position="1463"/>
    </location>
</feature>
<feature type="repeat" description="ANK" evidence="3">
    <location>
        <begin position="1055"/>
        <end position="1077"/>
    </location>
</feature>
<dbReference type="OrthoDB" id="7464126at2759"/>
<feature type="signal peptide" evidence="6">
    <location>
        <begin position="1"/>
        <end position="22"/>
    </location>
</feature>